<keyword evidence="9" id="KW-0408">Iron</keyword>
<dbReference type="GO" id="GO:0070069">
    <property type="term" value="C:cytochrome complex"/>
    <property type="evidence" value="ECO:0007669"/>
    <property type="project" value="InterPro"/>
</dbReference>
<dbReference type="AlphaFoldDB" id="A0A6J7M4N7"/>
<organism evidence="14">
    <name type="scientific">freshwater metagenome</name>
    <dbReference type="NCBI Taxonomy" id="449393"/>
    <lineage>
        <taxon>unclassified sequences</taxon>
        <taxon>metagenomes</taxon>
        <taxon>ecological metagenomes</taxon>
    </lineage>
</organism>
<feature type="transmembrane region" description="Helical" evidence="12">
    <location>
        <begin position="225"/>
        <end position="244"/>
    </location>
</feature>
<keyword evidence="8 12" id="KW-1133">Transmembrane helix</keyword>
<feature type="transmembrane region" description="Helical" evidence="12">
    <location>
        <begin position="362"/>
        <end position="383"/>
    </location>
</feature>
<dbReference type="EMBL" id="CAFBOF010000008">
    <property type="protein sequence ID" value="CAB4973449.1"/>
    <property type="molecule type" value="Genomic_DNA"/>
</dbReference>
<dbReference type="GO" id="GO:0019646">
    <property type="term" value="P:aerobic electron transport chain"/>
    <property type="evidence" value="ECO:0007669"/>
    <property type="project" value="InterPro"/>
</dbReference>
<dbReference type="PIRSF" id="PIRSF006446">
    <property type="entry name" value="Cyt_quinol_oxidase_1"/>
    <property type="match status" value="1"/>
</dbReference>
<feature type="region of interest" description="Disordered" evidence="11">
    <location>
        <begin position="445"/>
        <end position="469"/>
    </location>
</feature>
<feature type="transmembrane region" description="Helical" evidence="12">
    <location>
        <begin position="68"/>
        <end position="91"/>
    </location>
</feature>
<keyword evidence="4" id="KW-0349">Heme</keyword>
<evidence type="ECO:0000256" key="8">
    <source>
        <dbReference type="ARBA" id="ARBA00022989"/>
    </source>
</evidence>
<dbReference type="EMBL" id="CAFBMM010000007">
    <property type="protein sequence ID" value="CAB4898184.1"/>
    <property type="molecule type" value="Genomic_DNA"/>
</dbReference>
<evidence type="ECO:0000256" key="10">
    <source>
        <dbReference type="ARBA" id="ARBA00023136"/>
    </source>
</evidence>
<dbReference type="GO" id="GO:0046872">
    <property type="term" value="F:metal ion binding"/>
    <property type="evidence" value="ECO:0007669"/>
    <property type="project" value="UniProtKB-KW"/>
</dbReference>
<evidence type="ECO:0000256" key="6">
    <source>
        <dbReference type="ARBA" id="ARBA00022723"/>
    </source>
</evidence>
<sequence length="469" mass="51462">MRHLFALAATEPSQLMPARMQMAFTLGVHVVLVPLGVAFTFITLIANYRAIRKGDDVALLLAQRWSKVAGVLFAVGAVTGTVLSFEMGLLWPGLMDNFGAAYGIPFMVEGIFFFLEAIFIAIYIYGWNRMSPWLHFWSGVPVVITGLGGTLAIVSANAWMNQPGGFTLKNGRVVEVVPLEVIFNQAFWYEALHMLLAAYLVAGFMVASVYAVGMLRGRRDRYHRLGLLIPLTVAAIVMPLQFIVGDSTARAVYKDQPIKFAALELVPKTATDVPETIGGLWINGEIVGGIPIPGMASLLSGYSTDTEITGFETVPEEDRPPINVVHLSWDVMLGLGTFLLFIAAWFGFVWWRKRDIPKTKWFLRIVAISGVAAVLCMEAGWVLTETGRQPWVVYKVLRTSDAVTSASGIWGSFAIAMAIYAAVISAAVIVIRRMTKRWREVGTSDHDVPYGPPPTDIDLTHSRSTKASS</sequence>
<evidence type="ECO:0000256" key="9">
    <source>
        <dbReference type="ARBA" id="ARBA00023004"/>
    </source>
</evidence>
<feature type="transmembrane region" description="Helical" evidence="12">
    <location>
        <begin position="409"/>
        <end position="431"/>
    </location>
</feature>
<evidence type="ECO:0000256" key="4">
    <source>
        <dbReference type="ARBA" id="ARBA00022617"/>
    </source>
</evidence>
<feature type="transmembrane region" description="Helical" evidence="12">
    <location>
        <begin position="331"/>
        <end position="350"/>
    </location>
</feature>
<evidence type="ECO:0000256" key="7">
    <source>
        <dbReference type="ARBA" id="ARBA00022982"/>
    </source>
</evidence>
<evidence type="ECO:0000313" key="13">
    <source>
        <dbReference type="EMBL" id="CAB4898184.1"/>
    </source>
</evidence>
<dbReference type="GO" id="GO:0016682">
    <property type="term" value="F:oxidoreductase activity, acting on diphenols and related substances as donors, oxygen as acceptor"/>
    <property type="evidence" value="ECO:0007669"/>
    <property type="project" value="TreeGrafter"/>
</dbReference>
<evidence type="ECO:0000256" key="5">
    <source>
        <dbReference type="ARBA" id="ARBA00022692"/>
    </source>
</evidence>
<keyword evidence="7" id="KW-0249">Electron transport</keyword>
<dbReference type="InterPro" id="IPR002585">
    <property type="entry name" value="Cyt-d_ubiquinol_oxidase_su_1"/>
</dbReference>
<dbReference type="PANTHER" id="PTHR30365:SF14">
    <property type="entry name" value="CYTOCHROME BD MENAQUINOL OXIDASE SUBUNIT I-RELATED"/>
    <property type="match status" value="1"/>
</dbReference>
<evidence type="ECO:0000256" key="2">
    <source>
        <dbReference type="ARBA" id="ARBA00022448"/>
    </source>
</evidence>
<gene>
    <name evidence="13" type="ORF">UFOPK3605_00326</name>
    <name evidence="14" type="ORF">UFOPK3897_00650</name>
</gene>
<keyword evidence="6" id="KW-0479">Metal-binding</keyword>
<evidence type="ECO:0000313" key="14">
    <source>
        <dbReference type="EMBL" id="CAB4973449.1"/>
    </source>
</evidence>
<feature type="transmembrane region" description="Helical" evidence="12">
    <location>
        <begin position="103"/>
        <end position="124"/>
    </location>
</feature>
<evidence type="ECO:0000256" key="11">
    <source>
        <dbReference type="SAM" id="MobiDB-lite"/>
    </source>
</evidence>
<feature type="transmembrane region" description="Helical" evidence="12">
    <location>
        <begin position="136"/>
        <end position="160"/>
    </location>
</feature>
<proteinExistence type="predicted"/>
<accession>A0A6J7M4N7</accession>
<feature type="transmembrane region" description="Helical" evidence="12">
    <location>
        <begin position="191"/>
        <end position="213"/>
    </location>
</feature>
<comment type="subcellular location">
    <subcellularLocation>
        <location evidence="1">Cell membrane</location>
        <topology evidence="1">Multi-pass membrane protein</topology>
    </subcellularLocation>
</comment>
<keyword evidence="2" id="KW-0813">Transport</keyword>
<evidence type="ECO:0000256" key="1">
    <source>
        <dbReference type="ARBA" id="ARBA00004651"/>
    </source>
</evidence>
<name>A0A6J7M4N7_9ZZZZ</name>
<feature type="transmembrane region" description="Helical" evidence="12">
    <location>
        <begin position="27"/>
        <end position="48"/>
    </location>
</feature>
<dbReference type="GO" id="GO:0009055">
    <property type="term" value="F:electron transfer activity"/>
    <property type="evidence" value="ECO:0007669"/>
    <property type="project" value="InterPro"/>
</dbReference>
<dbReference type="GO" id="GO:0005886">
    <property type="term" value="C:plasma membrane"/>
    <property type="evidence" value="ECO:0007669"/>
    <property type="project" value="UniProtKB-SubCell"/>
</dbReference>
<keyword evidence="3" id="KW-1003">Cell membrane</keyword>
<keyword evidence="10 12" id="KW-0472">Membrane</keyword>
<dbReference type="PANTHER" id="PTHR30365">
    <property type="entry name" value="CYTOCHROME D UBIQUINOL OXIDASE"/>
    <property type="match status" value="1"/>
</dbReference>
<protein>
    <submittedName>
        <fullName evidence="14">Unannotated protein</fullName>
    </submittedName>
</protein>
<evidence type="ECO:0000256" key="3">
    <source>
        <dbReference type="ARBA" id="ARBA00022475"/>
    </source>
</evidence>
<reference evidence="14" key="1">
    <citation type="submission" date="2020-05" db="EMBL/GenBank/DDBJ databases">
        <authorList>
            <person name="Chiriac C."/>
            <person name="Salcher M."/>
            <person name="Ghai R."/>
            <person name="Kavagutti S V."/>
        </authorList>
    </citation>
    <scope>NUCLEOTIDE SEQUENCE</scope>
</reference>
<evidence type="ECO:0000256" key="12">
    <source>
        <dbReference type="SAM" id="Phobius"/>
    </source>
</evidence>
<dbReference type="GO" id="GO:0020037">
    <property type="term" value="F:heme binding"/>
    <property type="evidence" value="ECO:0007669"/>
    <property type="project" value="TreeGrafter"/>
</dbReference>
<keyword evidence="5 12" id="KW-0812">Transmembrane</keyword>
<dbReference type="Pfam" id="PF01654">
    <property type="entry name" value="Cyt_bd_oxida_I"/>
    <property type="match status" value="1"/>
</dbReference>